<dbReference type="PROSITE" id="PS51318">
    <property type="entry name" value="TAT"/>
    <property type="match status" value="1"/>
</dbReference>
<proteinExistence type="predicted"/>
<dbReference type="InterPro" id="IPR006311">
    <property type="entry name" value="TAT_signal"/>
</dbReference>
<dbReference type="AlphaFoldDB" id="A0A848HEV2"/>
<gene>
    <name evidence="1" type="ORF">HHL21_04485</name>
</gene>
<comment type="caution">
    <text evidence="1">The sequence shown here is derived from an EMBL/GenBank/DDBJ whole genome shotgun (WGS) entry which is preliminary data.</text>
</comment>
<accession>A0A848HEV2</accession>
<organism evidence="1 2">
    <name type="scientific">Massilia polaris</name>
    <dbReference type="NCBI Taxonomy" id="2728846"/>
    <lineage>
        <taxon>Bacteria</taxon>
        <taxon>Pseudomonadati</taxon>
        <taxon>Pseudomonadota</taxon>
        <taxon>Betaproteobacteria</taxon>
        <taxon>Burkholderiales</taxon>
        <taxon>Oxalobacteraceae</taxon>
        <taxon>Telluria group</taxon>
        <taxon>Massilia</taxon>
    </lineage>
</organism>
<protein>
    <submittedName>
        <fullName evidence="1">Uncharacterized protein</fullName>
    </submittedName>
</protein>
<sequence length="221" mass="23163">MKTTSNSDKQADAGPAAAGGLPASGLARRRFARVGAGATGVLLTLSSPSGMAGAACVSGSDGTSHAVAYTHAPDTVATCGGVSPGYYKNNPEGWPADIPATTHLKFQDIYAINSSYAVLGGLTLMEVFEIGNGNGKDKKPGGGPVVTEDPDPENVGRHFLAAYLNLKSDRATVLDEPTLKRMWREYVDTGGGHIGYYQPSATVKWYGKDLVHYLTTVTFHN</sequence>
<keyword evidence="2" id="KW-1185">Reference proteome</keyword>
<dbReference type="RefSeq" id="WP_169464061.1">
    <property type="nucleotide sequence ID" value="NZ_JABBGG010000002.1"/>
</dbReference>
<dbReference type="Proteomes" id="UP000583752">
    <property type="component" value="Unassembled WGS sequence"/>
</dbReference>
<evidence type="ECO:0000313" key="2">
    <source>
        <dbReference type="Proteomes" id="UP000583752"/>
    </source>
</evidence>
<evidence type="ECO:0000313" key="1">
    <source>
        <dbReference type="EMBL" id="NML60356.1"/>
    </source>
</evidence>
<dbReference type="EMBL" id="JABBGG010000002">
    <property type="protein sequence ID" value="NML60356.1"/>
    <property type="molecule type" value="Genomic_DNA"/>
</dbReference>
<reference evidence="1 2" key="1">
    <citation type="submission" date="2020-04" db="EMBL/GenBank/DDBJ databases">
        <title>Massilia sp. RP-1-19 isolated from soil.</title>
        <authorList>
            <person name="Dahal R.H."/>
        </authorList>
    </citation>
    <scope>NUCLEOTIDE SEQUENCE [LARGE SCALE GENOMIC DNA]</scope>
    <source>
        <strain evidence="1 2">RP-1-19</strain>
    </source>
</reference>
<name>A0A848HEV2_9BURK</name>